<dbReference type="SMART" id="SM00369">
    <property type="entry name" value="LRR_TYP"/>
    <property type="match status" value="11"/>
</dbReference>
<dbReference type="Gene3D" id="3.80.10.10">
    <property type="entry name" value="Ribonuclease Inhibitor"/>
    <property type="match status" value="2"/>
</dbReference>
<keyword evidence="1" id="KW-0433">Leucine-rich repeat</keyword>
<proteinExistence type="predicted"/>
<dbReference type="PROSITE" id="PS51450">
    <property type="entry name" value="LRR"/>
    <property type="match status" value="2"/>
</dbReference>
<dbReference type="InterPro" id="IPR055414">
    <property type="entry name" value="LRR_R13L4/SHOC2-like"/>
</dbReference>
<feature type="domain" description="LRRCT" evidence="5">
    <location>
        <begin position="486"/>
        <end position="546"/>
    </location>
</feature>
<dbReference type="InterPro" id="IPR032675">
    <property type="entry name" value="LRR_dom_sf"/>
</dbReference>
<dbReference type="SUPFAM" id="SSF52058">
    <property type="entry name" value="L domain-like"/>
    <property type="match status" value="2"/>
</dbReference>
<dbReference type="SMART" id="SM00082">
    <property type="entry name" value="LRRCT"/>
    <property type="match status" value="1"/>
</dbReference>
<evidence type="ECO:0000256" key="2">
    <source>
        <dbReference type="ARBA" id="ARBA00022729"/>
    </source>
</evidence>
<keyword evidence="2" id="KW-0732">Signal</keyword>
<keyword evidence="4" id="KW-1133">Transmembrane helix</keyword>
<keyword evidence="3" id="KW-0677">Repeat</keyword>
<dbReference type="InterPro" id="IPR003591">
    <property type="entry name" value="Leu-rich_rpt_typical-subtyp"/>
</dbReference>
<dbReference type="EMBL" id="JAIZAY010000002">
    <property type="protein sequence ID" value="KAJ8046252.1"/>
    <property type="molecule type" value="Genomic_DNA"/>
</dbReference>
<organism evidence="6 7">
    <name type="scientific">Holothuria leucospilota</name>
    <name type="common">Black long sea cucumber</name>
    <name type="synonym">Mertensiothuria leucospilota</name>
    <dbReference type="NCBI Taxonomy" id="206669"/>
    <lineage>
        <taxon>Eukaryota</taxon>
        <taxon>Metazoa</taxon>
        <taxon>Echinodermata</taxon>
        <taxon>Eleutherozoa</taxon>
        <taxon>Echinozoa</taxon>
        <taxon>Holothuroidea</taxon>
        <taxon>Aspidochirotacea</taxon>
        <taxon>Aspidochirotida</taxon>
        <taxon>Holothuriidae</taxon>
        <taxon>Holothuria</taxon>
    </lineage>
</organism>
<dbReference type="OrthoDB" id="2013775at2759"/>
<dbReference type="FunFam" id="3.80.10.10:FF:001164">
    <property type="entry name" value="GH01279p"/>
    <property type="match status" value="1"/>
</dbReference>
<gene>
    <name evidence="6" type="ORF">HOLleu_04869</name>
</gene>
<evidence type="ECO:0000313" key="6">
    <source>
        <dbReference type="EMBL" id="KAJ8046252.1"/>
    </source>
</evidence>
<evidence type="ECO:0000256" key="1">
    <source>
        <dbReference type="ARBA" id="ARBA00022614"/>
    </source>
</evidence>
<keyword evidence="4" id="KW-0472">Membrane</keyword>
<feature type="transmembrane region" description="Helical" evidence="4">
    <location>
        <begin position="556"/>
        <end position="578"/>
    </location>
</feature>
<keyword evidence="4" id="KW-0812">Transmembrane</keyword>
<dbReference type="PANTHER" id="PTHR24366:SF96">
    <property type="entry name" value="LEUCINE RICH REPEAT CONTAINING 53"/>
    <property type="match status" value="1"/>
</dbReference>
<evidence type="ECO:0000259" key="5">
    <source>
        <dbReference type="SMART" id="SM00082"/>
    </source>
</evidence>
<dbReference type="Pfam" id="PF13855">
    <property type="entry name" value="LRR_8"/>
    <property type="match status" value="1"/>
</dbReference>
<dbReference type="AlphaFoldDB" id="A0A9Q1CJ10"/>
<evidence type="ECO:0000256" key="3">
    <source>
        <dbReference type="ARBA" id="ARBA00022737"/>
    </source>
</evidence>
<name>A0A9Q1CJ10_HOLLE</name>
<evidence type="ECO:0000313" key="7">
    <source>
        <dbReference type="Proteomes" id="UP001152320"/>
    </source>
</evidence>
<sequence>MDTRTISLSALTRFTAFCAFITVTSSLICPRYCHCDRRERSISCSVPYTYTSLPVNHVPQSVRSFGLINQSLFAFNDSWSSMNLDLREIRTINCFIYNMSHDALRGFGRLRVLHLDMNYLTEIPYCVSNSSSIRDLRMSENSIQELPPGIFDNLTQLRILQLAGNYILQVPSTTFQLLSELRVLNLSDNRIRAITKWTFANLTKLTDLDLSKNEVTNLNFGWLDSLTNLWVLKLSDFFGEVLLEDRELETNLLGLSEGLEFENLESLDISKNSLTEIPCYRWGTMTTLFYLTMDENNFNVVNGSCFSELGDLHELRINNANISVIETCAFCNMNHLHSLDLGNNFISFLPRRIFENSKLIRILKLDENYLTYLSDDFLYLPFLENLYLMKNEIRNISEFAFRSMPSLILLDLKGNKLTSITTEFWSARSLRYIQLVRNKIRYVDEEAFSNCTFIQVIFLAENRITTMKKETLTRLRHLQKVTLEKNKWECDCNLRWMHHDDKSIPKSRKDEMHWIRDLHDVRCASPERFKRHHIHAIKYSHNMICSSFPPPLTIKLIVNISLAIVGLSTALYIIQLYCKARKVERHSDDIGKCLCFR</sequence>
<dbReference type="Proteomes" id="UP001152320">
    <property type="component" value="Chromosome 2"/>
</dbReference>
<accession>A0A9Q1CJ10</accession>
<dbReference type="InterPro" id="IPR000483">
    <property type="entry name" value="Cys-rich_flank_reg_C"/>
</dbReference>
<keyword evidence="7" id="KW-1185">Reference proteome</keyword>
<comment type="caution">
    <text evidence="6">The sequence shown here is derived from an EMBL/GenBank/DDBJ whole genome shotgun (WGS) entry which is preliminary data.</text>
</comment>
<dbReference type="InterPro" id="IPR001611">
    <property type="entry name" value="Leu-rich_rpt"/>
</dbReference>
<evidence type="ECO:0000256" key="4">
    <source>
        <dbReference type="SAM" id="Phobius"/>
    </source>
</evidence>
<dbReference type="PANTHER" id="PTHR24366">
    <property type="entry name" value="IG(IMMUNOGLOBULIN) AND LRR(LEUCINE RICH REPEAT) DOMAINS"/>
    <property type="match status" value="1"/>
</dbReference>
<protein>
    <submittedName>
        <fullName evidence="6">Platelet glycoprotein V</fullName>
    </submittedName>
</protein>
<dbReference type="Pfam" id="PF23598">
    <property type="entry name" value="LRR_14"/>
    <property type="match status" value="1"/>
</dbReference>
<reference evidence="6" key="1">
    <citation type="submission" date="2021-10" db="EMBL/GenBank/DDBJ databases">
        <title>Tropical sea cucumber genome reveals ecological adaptation and Cuvierian tubules defense mechanism.</title>
        <authorList>
            <person name="Chen T."/>
        </authorList>
    </citation>
    <scope>NUCLEOTIDE SEQUENCE</scope>
    <source>
        <strain evidence="6">Nanhai2018</strain>
        <tissue evidence="6">Muscle</tissue>
    </source>
</reference>